<proteinExistence type="predicted"/>
<sequence>MEPLESNIASKIVFPPFPPAPPGSTIIPFKNFREHGIRVAERESGQEIDGAGVPTVILPIREEPDFDFGWEPRQPPVPPGPRSGDRKLWWEYWSENDNKRRPFLFNSNQPRLDRIYSALSSFRGSRRWPFERDGKPGPTYFWAQFRIFIGVSGYPPAWNRTDKPKPKEALESTSPDYSDGESDKKPSKRPASADIQLTTNFAPNIGRQNDGPARPPYAYFNVRPVDINGDEAVRELLELDKLRREERLIDFLEDPEKATRTFLSSYSRNQGFWWSNDNLDLMSRVLCFFFRFLLKNRVFPDAKDERKLQNALRIAESGHKELPLTSIIVKFLPDQFGIACRVFWGQRSKHTEWSDDENDDTRSEAEDNKVHADILVSDGAGLSSRITKISFDESEDGSDPSVVVPPEPQARPASVPKPIPQVFKSLFSSTNLFPASHTLGVVEQSLRRIKHVLPPGSFVSTHAKSYKPGSPDAPVASIDAIEHDLETKLAKIILIPWTGSGLNGYDSPEILRRPENFPVENQTLKDGLDEHDPFEDEIAVLVSVKAKQLDLLKDAVGMGISGTWVQIRPVGEEGLNSRRLKFWFLEENNLVVPSFETC</sequence>
<dbReference type="InterPro" id="IPR018606">
    <property type="entry name" value="Arb1"/>
</dbReference>
<accession>A0A8H5D8S7</accession>
<evidence type="ECO:0000256" key="1">
    <source>
        <dbReference type="SAM" id="MobiDB-lite"/>
    </source>
</evidence>
<feature type="compositionally biased region" description="Pro residues" evidence="1">
    <location>
        <begin position="403"/>
        <end position="415"/>
    </location>
</feature>
<evidence type="ECO:0000313" key="2">
    <source>
        <dbReference type="EMBL" id="KAF5355671.1"/>
    </source>
</evidence>
<dbReference type="Proteomes" id="UP000559027">
    <property type="component" value="Unassembled WGS sequence"/>
</dbReference>
<name>A0A8H5D8S7_9AGAR</name>
<feature type="region of interest" description="Disordered" evidence="1">
    <location>
        <begin position="392"/>
        <end position="415"/>
    </location>
</feature>
<feature type="region of interest" description="Disordered" evidence="1">
    <location>
        <begin position="158"/>
        <end position="196"/>
    </location>
</feature>
<comment type="caution">
    <text evidence="2">The sequence shown here is derived from an EMBL/GenBank/DDBJ whole genome shotgun (WGS) entry which is preliminary data.</text>
</comment>
<gene>
    <name evidence="2" type="ORF">D9756_003741</name>
</gene>
<dbReference type="EMBL" id="JAACJO010000007">
    <property type="protein sequence ID" value="KAF5355671.1"/>
    <property type="molecule type" value="Genomic_DNA"/>
</dbReference>
<evidence type="ECO:0000313" key="3">
    <source>
        <dbReference type="Proteomes" id="UP000559027"/>
    </source>
</evidence>
<organism evidence="2 3">
    <name type="scientific">Leucocoprinus leucothites</name>
    <dbReference type="NCBI Taxonomy" id="201217"/>
    <lineage>
        <taxon>Eukaryota</taxon>
        <taxon>Fungi</taxon>
        <taxon>Dikarya</taxon>
        <taxon>Basidiomycota</taxon>
        <taxon>Agaricomycotina</taxon>
        <taxon>Agaricomycetes</taxon>
        <taxon>Agaricomycetidae</taxon>
        <taxon>Agaricales</taxon>
        <taxon>Agaricineae</taxon>
        <taxon>Agaricaceae</taxon>
        <taxon>Leucocoprinus</taxon>
    </lineage>
</organism>
<reference evidence="2 3" key="1">
    <citation type="journal article" date="2020" name="ISME J.">
        <title>Uncovering the hidden diversity of litter-decomposition mechanisms in mushroom-forming fungi.</title>
        <authorList>
            <person name="Floudas D."/>
            <person name="Bentzer J."/>
            <person name="Ahren D."/>
            <person name="Johansson T."/>
            <person name="Persson P."/>
            <person name="Tunlid A."/>
        </authorList>
    </citation>
    <scope>NUCLEOTIDE SEQUENCE [LARGE SCALE GENOMIC DNA]</scope>
    <source>
        <strain evidence="2 3">CBS 146.42</strain>
    </source>
</reference>
<protein>
    <submittedName>
        <fullName evidence="2">Uncharacterized protein</fullName>
    </submittedName>
</protein>
<feature type="compositionally biased region" description="Basic and acidic residues" evidence="1">
    <location>
        <begin position="160"/>
        <end position="170"/>
    </location>
</feature>
<keyword evidence="3" id="KW-1185">Reference proteome</keyword>
<dbReference type="AlphaFoldDB" id="A0A8H5D8S7"/>
<dbReference type="GO" id="GO:0031047">
    <property type="term" value="P:regulatory ncRNA-mediated gene silencing"/>
    <property type="evidence" value="ECO:0007669"/>
    <property type="project" value="InterPro"/>
</dbReference>
<dbReference type="GO" id="GO:0033167">
    <property type="term" value="C:ARC complex"/>
    <property type="evidence" value="ECO:0007669"/>
    <property type="project" value="InterPro"/>
</dbReference>
<dbReference type="Pfam" id="PF09692">
    <property type="entry name" value="Arb1"/>
    <property type="match status" value="1"/>
</dbReference>
<dbReference type="OrthoDB" id="435402at2759"/>